<dbReference type="InterPro" id="IPR013228">
    <property type="entry name" value="PE-PPE_C"/>
</dbReference>
<dbReference type="InterPro" id="IPR048159">
    <property type="entry name" value="Acyl_transf_PE"/>
</dbReference>
<feature type="domain" description="PE-PPE" evidence="1">
    <location>
        <begin position="91"/>
        <end position="336"/>
    </location>
</feature>
<accession>A0A6N4V7P3</accession>
<organism evidence="2 3">
    <name type="scientific">Mycolicibacterium poriferae</name>
    <dbReference type="NCBI Taxonomy" id="39694"/>
    <lineage>
        <taxon>Bacteria</taxon>
        <taxon>Bacillati</taxon>
        <taxon>Actinomycetota</taxon>
        <taxon>Actinomycetes</taxon>
        <taxon>Mycobacteriales</taxon>
        <taxon>Mycobacteriaceae</taxon>
        <taxon>Mycolicibacterium</taxon>
    </lineage>
</organism>
<dbReference type="AlphaFoldDB" id="A0A6N4V7P3"/>
<dbReference type="Proteomes" id="UP000466785">
    <property type="component" value="Chromosome"/>
</dbReference>
<dbReference type="EMBL" id="AP022570">
    <property type="protein sequence ID" value="BBX49787.1"/>
    <property type="molecule type" value="Genomic_DNA"/>
</dbReference>
<keyword evidence="3" id="KW-1185">Reference proteome</keyword>
<sequence length="392" mass="40624">MQPSGWGNAVRRLVAFGTALSTIGAAGWLGFGTAAADEPGPAPVPPPGPAAAAGGAPALGTPGRAYALGGAHVLGIPYDEYIMRTGADWFPGLERQIVDYPAGQVQGHTLERLFPGIGAFGDRFVPGLGLDGPSVGESVDVGSPDTIAAIREGGQGTAIGLSEGAMVLNDVQARLAYDPAAPPPDQLSFAMYGDPVARHAFGESFLTQNFPVGSVVPSLDYRIPAPVESQYDTYQFISAYDSIADWPDRPDNWLSVANAIVGLATGHTAVAFTDPSMVPPQNIRTSVNSRGATTTTYMIPEEHLPLVLPFKYLGVPKETLIELDAVLKPYVDAGYSRNDDPATAPVTVDPVNGYDPAAVTAPATQAAFGGGADPVSQLLSGLQYVLNNPPTG</sequence>
<proteinExistence type="predicted"/>
<name>A0A6N4V7P3_9MYCO</name>
<gene>
    <name evidence="2" type="ORF">MPOR_08130</name>
</gene>
<protein>
    <submittedName>
        <fullName evidence="2">PE-PPE domain-containing protein</fullName>
    </submittedName>
</protein>
<evidence type="ECO:0000313" key="2">
    <source>
        <dbReference type="EMBL" id="BBX49787.1"/>
    </source>
</evidence>
<dbReference type="NCBIfam" id="NF041570">
    <property type="entry name" value="acyltasePE"/>
    <property type="match status" value="1"/>
</dbReference>
<dbReference type="KEGG" id="mpof:MPOR_08130"/>
<dbReference type="Pfam" id="PF08237">
    <property type="entry name" value="PE-PPE"/>
    <property type="match status" value="1"/>
</dbReference>
<evidence type="ECO:0000259" key="1">
    <source>
        <dbReference type="Pfam" id="PF08237"/>
    </source>
</evidence>
<reference evidence="2 3" key="1">
    <citation type="journal article" date="2019" name="Emerg. Microbes Infect.">
        <title>Comprehensive subspecies identification of 175 nontuberculous mycobacteria species based on 7547 genomic profiles.</title>
        <authorList>
            <person name="Matsumoto Y."/>
            <person name="Kinjo T."/>
            <person name="Motooka D."/>
            <person name="Nabeya D."/>
            <person name="Jung N."/>
            <person name="Uechi K."/>
            <person name="Horii T."/>
            <person name="Iida T."/>
            <person name="Fujita J."/>
            <person name="Nakamura S."/>
        </authorList>
    </citation>
    <scope>NUCLEOTIDE SEQUENCE [LARGE SCALE GENOMIC DNA]</scope>
    <source>
        <strain evidence="2 3">JCM 12603</strain>
    </source>
</reference>
<evidence type="ECO:0000313" key="3">
    <source>
        <dbReference type="Proteomes" id="UP000466785"/>
    </source>
</evidence>